<dbReference type="InterPro" id="IPR005828">
    <property type="entry name" value="MFS_sugar_transport-like"/>
</dbReference>
<keyword evidence="2" id="KW-0813">Transport</keyword>
<dbReference type="Pfam" id="PF00083">
    <property type="entry name" value="Sugar_tr"/>
    <property type="match status" value="2"/>
</dbReference>
<evidence type="ECO:0000256" key="7">
    <source>
        <dbReference type="SAM" id="Phobius"/>
    </source>
</evidence>
<feature type="transmembrane region" description="Helical" evidence="7">
    <location>
        <begin position="20"/>
        <end position="40"/>
    </location>
</feature>
<dbReference type="GO" id="GO:0022857">
    <property type="term" value="F:transmembrane transporter activity"/>
    <property type="evidence" value="ECO:0007669"/>
    <property type="project" value="InterPro"/>
</dbReference>
<feature type="compositionally biased region" description="Low complexity" evidence="6">
    <location>
        <begin position="550"/>
        <end position="564"/>
    </location>
</feature>
<feature type="transmembrane region" description="Helical" evidence="7">
    <location>
        <begin position="303"/>
        <end position="321"/>
    </location>
</feature>
<keyword evidence="10" id="KW-1185">Reference proteome</keyword>
<accession>A0AAE1CE65</accession>
<reference evidence="9" key="2">
    <citation type="submission" date="2023-06" db="EMBL/GenBank/DDBJ databases">
        <authorList>
            <consortium name="Lawrence Berkeley National Laboratory"/>
            <person name="Haridas S."/>
            <person name="Hensen N."/>
            <person name="Bonometti L."/>
            <person name="Westerberg I."/>
            <person name="Brannstrom I.O."/>
            <person name="Guillou S."/>
            <person name="Cros-Aarteil S."/>
            <person name="Calhoun S."/>
            <person name="Kuo A."/>
            <person name="Mondo S."/>
            <person name="Pangilinan J."/>
            <person name="Riley R."/>
            <person name="Labutti K."/>
            <person name="Andreopoulos B."/>
            <person name="Lipzen A."/>
            <person name="Chen C."/>
            <person name="Yanf M."/>
            <person name="Daum C."/>
            <person name="Ng V."/>
            <person name="Clum A."/>
            <person name="Steindorff A."/>
            <person name="Ohm R."/>
            <person name="Martin F."/>
            <person name="Silar P."/>
            <person name="Natvig D."/>
            <person name="Lalanne C."/>
            <person name="Gautier V."/>
            <person name="Ament-Velasquez S.L."/>
            <person name="Kruys A."/>
            <person name="Hutchinson M.I."/>
            <person name="Powell A.J."/>
            <person name="Barry K."/>
            <person name="Miller A.N."/>
            <person name="Grigoriev I.V."/>
            <person name="Debuchy R."/>
            <person name="Gladieux P."/>
            <person name="Thoren M.H."/>
            <person name="Johannesson H."/>
        </authorList>
    </citation>
    <scope>NUCLEOTIDE SEQUENCE</scope>
    <source>
        <strain evidence="9">CBS 314.62</strain>
    </source>
</reference>
<keyword evidence="3 7" id="KW-0812">Transmembrane</keyword>
<feature type="region of interest" description="Disordered" evidence="6">
    <location>
        <begin position="544"/>
        <end position="574"/>
    </location>
</feature>
<dbReference type="SUPFAM" id="SSF103473">
    <property type="entry name" value="MFS general substrate transporter"/>
    <property type="match status" value="1"/>
</dbReference>
<name>A0AAE1CE65_9PEZI</name>
<dbReference type="Gene3D" id="1.20.1250.20">
    <property type="entry name" value="MFS general substrate transporter like domains"/>
    <property type="match status" value="1"/>
</dbReference>
<protein>
    <submittedName>
        <fullName evidence="9">Major facilitator superfamily domain-containing protein</fullName>
    </submittedName>
</protein>
<evidence type="ECO:0000256" key="4">
    <source>
        <dbReference type="ARBA" id="ARBA00022989"/>
    </source>
</evidence>
<dbReference type="InterPro" id="IPR036259">
    <property type="entry name" value="MFS_trans_sf"/>
</dbReference>
<dbReference type="PANTHER" id="PTHR23511:SF34">
    <property type="entry name" value="SYNAPTIC VESICLE GLYCOPROTEIN 2"/>
    <property type="match status" value="1"/>
</dbReference>
<evidence type="ECO:0000256" key="1">
    <source>
        <dbReference type="ARBA" id="ARBA00004141"/>
    </source>
</evidence>
<feature type="transmembrane region" description="Helical" evidence="7">
    <location>
        <begin position="451"/>
        <end position="471"/>
    </location>
</feature>
<keyword evidence="4 7" id="KW-1133">Transmembrane helix</keyword>
<sequence length="621" mass="67975">MDPGPQRAEEVVRNIDTESFNWQVFFVNASGFLASSYSLFATNVIKPALYFVYPPCGRLGPDAGLVIDEVTLVGTALGMLFAGHFADLWGRKKLYGLELVILISATIGVMQTSEGFLVSNPDGTYRHSIDFWAAITWWRFFLGIGIGAEETVIAAEWSPTKSRGRMLAAVYAMQAVARLLAPLIGLAALRIASASHGIVPDAPDDDSSRLVIDLFWRVVTGIAIVPAAFAVVLRRTIPETPRYYADIRRDAARAMRKYLKLYKRKKQPLVVVDKEVTETTGGEKTFWYRGAWRYLRSTPALKNLTVISILWLIMDISWYGLSMESPSALSTLWHDPSIPTRAASNSDTASTLGSRAIQDVCPEYDDWRTDPGNPDITISRVLENNATRSLLVVSIGSLLGNIALVVLIDRFRRKRILMTTFILQGLLFAITGGTLLGTYEAHKNHLVTTVFFGIMHFVFTVGPKTIILVLAVEMFPTAYRGTFYGIAAAVGKIGAIIIRGVIGWSGNGEVALGRRLLGFVGLMFLAAAISCLLPDVQHLPREAGHEVEEGVGSSVSDGASATGSETDGPRGVRVRRSGWRGFMQRLENKTLEEIAPSLTERGEGGGDVPMQEAVLQPHDVH</sequence>
<feature type="transmembrane region" description="Helical" evidence="7">
    <location>
        <begin position="389"/>
        <end position="408"/>
    </location>
</feature>
<feature type="transmembrane region" description="Helical" evidence="7">
    <location>
        <begin position="214"/>
        <end position="233"/>
    </location>
</feature>
<gene>
    <name evidence="9" type="ORF">B0T22DRAFT_378033</name>
</gene>
<feature type="transmembrane region" description="Helical" evidence="7">
    <location>
        <begin position="516"/>
        <end position="533"/>
    </location>
</feature>
<proteinExistence type="predicted"/>
<feature type="transmembrane region" description="Helical" evidence="7">
    <location>
        <begin position="483"/>
        <end position="504"/>
    </location>
</feature>
<feature type="transmembrane region" description="Helical" evidence="7">
    <location>
        <begin position="94"/>
        <end position="111"/>
    </location>
</feature>
<feature type="transmembrane region" description="Helical" evidence="7">
    <location>
        <begin position="131"/>
        <end position="148"/>
    </location>
</feature>
<feature type="transmembrane region" description="Helical" evidence="7">
    <location>
        <begin position="420"/>
        <end position="439"/>
    </location>
</feature>
<evidence type="ECO:0000256" key="2">
    <source>
        <dbReference type="ARBA" id="ARBA00022448"/>
    </source>
</evidence>
<dbReference type="Proteomes" id="UP001270362">
    <property type="component" value="Unassembled WGS sequence"/>
</dbReference>
<comment type="subcellular location">
    <subcellularLocation>
        <location evidence="1">Membrane</location>
        <topology evidence="1">Multi-pass membrane protein</topology>
    </subcellularLocation>
</comment>
<evidence type="ECO:0000313" key="10">
    <source>
        <dbReference type="Proteomes" id="UP001270362"/>
    </source>
</evidence>
<dbReference type="InterPro" id="IPR020846">
    <property type="entry name" value="MFS_dom"/>
</dbReference>
<dbReference type="GO" id="GO:0016020">
    <property type="term" value="C:membrane"/>
    <property type="evidence" value="ECO:0007669"/>
    <property type="project" value="UniProtKB-SubCell"/>
</dbReference>
<reference evidence="9" key="1">
    <citation type="journal article" date="2023" name="Mol. Phylogenet. Evol.">
        <title>Genome-scale phylogeny and comparative genomics of the fungal order Sordariales.</title>
        <authorList>
            <person name="Hensen N."/>
            <person name="Bonometti L."/>
            <person name="Westerberg I."/>
            <person name="Brannstrom I.O."/>
            <person name="Guillou S."/>
            <person name="Cros-Aarteil S."/>
            <person name="Calhoun S."/>
            <person name="Haridas S."/>
            <person name="Kuo A."/>
            <person name="Mondo S."/>
            <person name="Pangilinan J."/>
            <person name="Riley R."/>
            <person name="LaButti K."/>
            <person name="Andreopoulos B."/>
            <person name="Lipzen A."/>
            <person name="Chen C."/>
            <person name="Yan M."/>
            <person name="Daum C."/>
            <person name="Ng V."/>
            <person name="Clum A."/>
            <person name="Steindorff A."/>
            <person name="Ohm R.A."/>
            <person name="Martin F."/>
            <person name="Silar P."/>
            <person name="Natvig D.O."/>
            <person name="Lalanne C."/>
            <person name="Gautier V."/>
            <person name="Ament-Velasquez S.L."/>
            <person name="Kruys A."/>
            <person name="Hutchinson M.I."/>
            <person name="Powell A.J."/>
            <person name="Barry K."/>
            <person name="Miller A.N."/>
            <person name="Grigoriev I.V."/>
            <person name="Debuchy R."/>
            <person name="Gladieux P."/>
            <person name="Hiltunen Thoren M."/>
            <person name="Johannesson H."/>
        </authorList>
    </citation>
    <scope>NUCLEOTIDE SEQUENCE</scope>
    <source>
        <strain evidence="9">CBS 314.62</strain>
    </source>
</reference>
<feature type="domain" description="Major facilitator superfamily (MFS) profile" evidence="8">
    <location>
        <begin position="24"/>
        <end position="538"/>
    </location>
</feature>
<evidence type="ECO:0000259" key="8">
    <source>
        <dbReference type="PROSITE" id="PS50850"/>
    </source>
</evidence>
<keyword evidence="5 7" id="KW-0472">Membrane</keyword>
<evidence type="ECO:0000313" key="9">
    <source>
        <dbReference type="EMBL" id="KAK3690483.1"/>
    </source>
</evidence>
<evidence type="ECO:0000256" key="3">
    <source>
        <dbReference type="ARBA" id="ARBA00022692"/>
    </source>
</evidence>
<dbReference type="PANTHER" id="PTHR23511">
    <property type="entry name" value="SYNAPTIC VESICLE GLYCOPROTEIN 2"/>
    <property type="match status" value="1"/>
</dbReference>
<dbReference type="AlphaFoldDB" id="A0AAE1CE65"/>
<comment type="caution">
    <text evidence="9">The sequence shown here is derived from an EMBL/GenBank/DDBJ whole genome shotgun (WGS) entry which is preliminary data.</text>
</comment>
<feature type="transmembrane region" description="Helical" evidence="7">
    <location>
        <begin position="169"/>
        <end position="194"/>
    </location>
</feature>
<feature type="region of interest" description="Disordered" evidence="6">
    <location>
        <begin position="593"/>
        <end position="621"/>
    </location>
</feature>
<dbReference type="EMBL" id="JAULSO010000002">
    <property type="protein sequence ID" value="KAK3690483.1"/>
    <property type="molecule type" value="Genomic_DNA"/>
</dbReference>
<evidence type="ECO:0000256" key="6">
    <source>
        <dbReference type="SAM" id="MobiDB-lite"/>
    </source>
</evidence>
<dbReference type="PROSITE" id="PS50850">
    <property type="entry name" value="MFS"/>
    <property type="match status" value="1"/>
</dbReference>
<evidence type="ECO:0000256" key="5">
    <source>
        <dbReference type="ARBA" id="ARBA00023136"/>
    </source>
</evidence>
<organism evidence="9 10">
    <name type="scientific">Podospora appendiculata</name>
    <dbReference type="NCBI Taxonomy" id="314037"/>
    <lineage>
        <taxon>Eukaryota</taxon>
        <taxon>Fungi</taxon>
        <taxon>Dikarya</taxon>
        <taxon>Ascomycota</taxon>
        <taxon>Pezizomycotina</taxon>
        <taxon>Sordariomycetes</taxon>
        <taxon>Sordariomycetidae</taxon>
        <taxon>Sordariales</taxon>
        <taxon>Podosporaceae</taxon>
        <taxon>Podospora</taxon>
    </lineage>
</organism>